<dbReference type="Proteomes" id="UP000230767">
    <property type="component" value="Unassembled WGS sequence"/>
</dbReference>
<protein>
    <recommendedName>
        <fullName evidence="3">Homing endonuclease LAGLIDADG domain-containing protein</fullName>
    </recommendedName>
</protein>
<proteinExistence type="predicted"/>
<reference evidence="2" key="1">
    <citation type="submission" date="2017-09" db="EMBL/GenBank/DDBJ databases">
        <title>Depth-based differentiation of microbial function through sediment-hosted aquifers and enrichment of novel symbionts in the deep terrestrial subsurface.</title>
        <authorList>
            <person name="Probst A.J."/>
            <person name="Ladd B."/>
            <person name="Jarett J.K."/>
            <person name="Geller-Mcgrath D.E."/>
            <person name="Sieber C.M.K."/>
            <person name="Emerson J.B."/>
            <person name="Anantharaman K."/>
            <person name="Thomas B.C."/>
            <person name="Malmstrom R."/>
            <person name="Stieglmeier M."/>
            <person name="Klingl A."/>
            <person name="Woyke T."/>
            <person name="Ryan C.M."/>
            <person name="Banfield J.F."/>
        </authorList>
    </citation>
    <scope>NUCLEOTIDE SEQUENCE [LARGE SCALE GENOMIC DNA]</scope>
</reference>
<accession>A0A2M7R6V4</accession>
<dbReference type="Gene3D" id="3.10.28.10">
    <property type="entry name" value="Homing endonucleases"/>
    <property type="match status" value="1"/>
</dbReference>
<sequence length="337" mass="39775">MILDTFKSLSKNSSIYVNIDLFFRQKIKSLIIKNYKSLRRFNHRWLKINYSTLSWEFRKAQYHPLPRLLKIAEILKIDKEEVFENIRGFRASGSHRKSVLILPREIKVNENFVEGYALYIAGGDTGLSGETRPRKLRFTNSELGVIKFFIQWLNTHFPSTNFYLNVISPPGMTIQGDSFNQISKELDLNINQVKLRNDYYNKKIKHRVCCDSAILIDLILSLERTIKKICFNDKKLAAAYIKGMMIGEGTAYFNRSRYVRIEMRNEKEIKYIYKLFRLLGYSCKPSLRSNRENMWSIYIGAKQLKKFYDEISFGVHQERQKILEAAVNKKLRVNQYV</sequence>
<gene>
    <name evidence="1" type="ORF">COY73_03230</name>
</gene>
<name>A0A2M7R6V4_9BACT</name>
<evidence type="ECO:0000313" key="2">
    <source>
        <dbReference type="Proteomes" id="UP000230767"/>
    </source>
</evidence>
<dbReference type="EMBL" id="PFLW01000076">
    <property type="protein sequence ID" value="PIY88623.1"/>
    <property type="molecule type" value="Genomic_DNA"/>
</dbReference>
<evidence type="ECO:0000313" key="1">
    <source>
        <dbReference type="EMBL" id="PIY88623.1"/>
    </source>
</evidence>
<dbReference type="AlphaFoldDB" id="A0A2M7R6V4"/>
<evidence type="ECO:0008006" key="3">
    <source>
        <dbReference type="Google" id="ProtNLM"/>
    </source>
</evidence>
<comment type="caution">
    <text evidence="1">The sequence shown here is derived from an EMBL/GenBank/DDBJ whole genome shotgun (WGS) entry which is preliminary data.</text>
</comment>
<dbReference type="InterPro" id="IPR027434">
    <property type="entry name" value="Homing_endonucl"/>
</dbReference>
<dbReference type="SUPFAM" id="SSF55608">
    <property type="entry name" value="Homing endonucleases"/>
    <property type="match status" value="1"/>
</dbReference>
<organism evidence="1 2">
    <name type="scientific">Candidatus Nealsonbacteria bacterium CG_4_10_14_0_8_um_filter_37_14</name>
    <dbReference type="NCBI Taxonomy" id="1974684"/>
    <lineage>
        <taxon>Bacteria</taxon>
        <taxon>Candidatus Nealsoniibacteriota</taxon>
    </lineage>
</organism>